<feature type="region of interest" description="Disordered" evidence="1">
    <location>
        <begin position="115"/>
        <end position="153"/>
    </location>
</feature>
<gene>
    <name evidence="2" type="ORF">GCM10018781_61330</name>
</gene>
<reference evidence="2" key="2">
    <citation type="submission" date="2020-09" db="EMBL/GenBank/DDBJ databases">
        <authorList>
            <person name="Sun Q."/>
            <person name="Ohkuma M."/>
        </authorList>
    </citation>
    <scope>NUCLEOTIDE SEQUENCE</scope>
    <source>
        <strain evidence="2">JCM 4646</strain>
    </source>
</reference>
<accession>A0A919G9R3</accession>
<evidence type="ECO:0000313" key="2">
    <source>
        <dbReference type="EMBL" id="GHH80541.1"/>
    </source>
</evidence>
<organism evidence="2 3">
    <name type="scientific">Kitasatospora indigofera</name>
    <dbReference type="NCBI Taxonomy" id="67307"/>
    <lineage>
        <taxon>Bacteria</taxon>
        <taxon>Bacillati</taxon>
        <taxon>Actinomycetota</taxon>
        <taxon>Actinomycetes</taxon>
        <taxon>Kitasatosporales</taxon>
        <taxon>Streptomycetaceae</taxon>
        <taxon>Kitasatospora</taxon>
    </lineage>
</organism>
<keyword evidence="3" id="KW-1185">Reference proteome</keyword>
<feature type="compositionally biased region" description="Basic and acidic residues" evidence="1">
    <location>
        <begin position="118"/>
        <end position="134"/>
    </location>
</feature>
<feature type="region of interest" description="Disordered" evidence="1">
    <location>
        <begin position="199"/>
        <end position="219"/>
    </location>
</feature>
<reference evidence="2" key="1">
    <citation type="journal article" date="2014" name="Int. J. Syst. Evol. Microbiol.">
        <title>Complete genome sequence of Corynebacterium casei LMG S-19264T (=DSM 44701T), isolated from a smear-ripened cheese.</title>
        <authorList>
            <consortium name="US DOE Joint Genome Institute (JGI-PGF)"/>
            <person name="Walter F."/>
            <person name="Albersmeier A."/>
            <person name="Kalinowski J."/>
            <person name="Ruckert C."/>
        </authorList>
    </citation>
    <scope>NUCLEOTIDE SEQUENCE</scope>
    <source>
        <strain evidence="2">JCM 4646</strain>
    </source>
</reference>
<sequence>MRPHPYGAASAALLVATGFGLTRSTVSMPADRQAGEDDGVSGRGERVDGGGRRDGSPQRGNEWRLTAAPNRSAQRHGRSMIVETPEPESKVHGLETALAVQEANLFCRGAGHAGGDPGGHELDLRRHAPRDLVRDGGGLRGPGRRPLPGHGHRQAPTVACWGAGFARGAPAPADPVHEQKPTYLSVYARFMGKRCVSTPFRRSSWRQPTAARPSRSTRT</sequence>
<evidence type="ECO:0000313" key="3">
    <source>
        <dbReference type="Proteomes" id="UP000617734"/>
    </source>
</evidence>
<feature type="compositionally biased region" description="Basic and acidic residues" evidence="1">
    <location>
        <begin position="43"/>
        <end position="56"/>
    </location>
</feature>
<feature type="region of interest" description="Disordered" evidence="1">
    <location>
        <begin position="24"/>
        <end position="78"/>
    </location>
</feature>
<evidence type="ECO:0000256" key="1">
    <source>
        <dbReference type="SAM" id="MobiDB-lite"/>
    </source>
</evidence>
<dbReference type="AlphaFoldDB" id="A0A919G9R3"/>
<dbReference type="EMBL" id="BNBO01000047">
    <property type="protein sequence ID" value="GHH80541.1"/>
    <property type="molecule type" value="Genomic_DNA"/>
</dbReference>
<protein>
    <submittedName>
        <fullName evidence="2">Uncharacterized protein</fullName>
    </submittedName>
</protein>
<dbReference type="Proteomes" id="UP000617734">
    <property type="component" value="Unassembled WGS sequence"/>
</dbReference>
<proteinExistence type="predicted"/>
<name>A0A919G9R3_9ACTN</name>
<comment type="caution">
    <text evidence="2">The sequence shown here is derived from an EMBL/GenBank/DDBJ whole genome shotgun (WGS) entry which is preliminary data.</text>
</comment>